<dbReference type="GO" id="GO:0005543">
    <property type="term" value="F:phospholipid binding"/>
    <property type="evidence" value="ECO:0007669"/>
    <property type="project" value="TreeGrafter"/>
</dbReference>
<dbReference type="GO" id="GO:0060228">
    <property type="term" value="F:phosphatidylcholine-sterol O-acyltransferase activator activity"/>
    <property type="evidence" value="ECO:0007669"/>
    <property type="project" value="TreeGrafter"/>
</dbReference>
<dbReference type="GO" id="GO:0034361">
    <property type="term" value="C:very-low-density lipoprotein particle"/>
    <property type="evidence" value="ECO:0007669"/>
    <property type="project" value="TreeGrafter"/>
</dbReference>
<evidence type="ECO:0000256" key="1">
    <source>
        <dbReference type="ARBA" id="ARBA00004498"/>
    </source>
</evidence>
<dbReference type="GO" id="GO:0120020">
    <property type="term" value="F:cholesterol transfer activity"/>
    <property type="evidence" value="ECO:0007669"/>
    <property type="project" value="TreeGrafter"/>
</dbReference>
<dbReference type="GO" id="GO:0008203">
    <property type="term" value="P:cholesterol metabolic process"/>
    <property type="evidence" value="ECO:0007669"/>
    <property type="project" value="TreeGrafter"/>
</dbReference>
<dbReference type="GO" id="GO:0034364">
    <property type="term" value="C:high-density lipoprotein particle"/>
    <property type="evidence" value="ECO:0007669"/>
    <property type="project" value="TreeGrafter"/>
</dbReference>
<evidence type="ECO:0000313" key="9">
    <source>
        <dbReference type="EMBL" id="KAG9355374.1"/>
    </source>
</evidence>
<dbReference type="GO" id="GO:0033344">
    <property type="term" value="P:cholesterol efflux"/>
    <property type="evidence" value="ECO:0007669"/>
    <property type="project" value="TreeGrafter"/>
</dbReference>
<comment type="caution">
    <text evidence="9">The sequence shown here is derived from an EMBL/GenBank/DDBJ whole genome shotgun (WGS) entry which is preliminary data.</text>
</comment>
<dbReference type="InterPro" id="IPR050163">
    <property type="entry name" value="Apolipoprotein_A1/A4/E"/>
</dbReference>
<comment type="similarity">
    <text evidence="2">Belongs to the apolipoprotein A1/A4/E family.</text>
</comment>
<keyword evidence="10" id="KW-1185">Reference proteome</keyword>
<evidence type="ECO:0000256" key="6">
    <source>
        <dbReference type="ARBA" id="ARBA00023121"/>
    </source>
</evidence>
<dbReference type="PANTHER" id="PTHR18976:SF2">
    <property type="entry name" value="APOLIPOPROTEIN E"/>
    <property type="match status" value="1"/>
</dbReference>
<gene>
    <name evidence="9" type="ORF">JZ751_000212</name>
</gene>
<keyword evidence="3" id="KW-0964">Secreted</keyword>
<evidence type="ECO:0000256" key="2">
    <source>
        <dbReference type="ARBA" id="ARBA00008788"/>
    </source>
</evidence>
<dbReference type="AlphaFoldDB" id="A0A8T2PVQ7"/>
<comment type="subcellular location">
    <subcellularLocation>
        <location evidence="1">Secreted</location>
        <location evidence="1">Extracellular space</location>
        <location evidence="1">Extracellular matrix</location>
    </subcellularLocation>
</comment>
<dbReference type="GO" id="GO:1903561">
    <property type="term" value="C:extracellular vesicle"/>
    <property type="evidence" value="ECO:0007669"/>
    <property type="project" value="TreeGrafter"/>
</dbReference>
<keyword evidence="5" id="KW-0677">Repeat</keyword>
<proteinExistence type="inferred from homology"/>
<dbReference type="GO" id="GO:0042157">
    <property type="term" value="P:lipoprotein metabolic process"/>
    <property type="evidence" value="ECO:0007669"/>
    <property type="project" value="InterPro"/>
</dbReference>
<dbReference type="EMBL" id="JAFBMS010000001">
    <property type="protein sequence ID" value="KAG9355374.1"/>
    <property type="molecule type" value="Genomic_DNA"/>
</dbReference>
<accession>A0A8T2PVQ7</accession>
<dbReference type="Pfam" id="PF01442">
    <property type="entry name" value="Apolipoprotein"/>
    <property type="match status" value="2"/>
</dbReference>
<dbReference type="PANTHER" id="PTHR18976">
    <property type="entry name" value="APOLIPOPROTEIN"/>
    <property type="match status" value="1"/>
</dbReference>
<dbReference type="GO" id="GO:0033700">
    <property type="term" value="P:phospholipid efflux"/>
    <property type="evidence" value="ECO:0007669"/>
    <property type="project" value="TreeGrafter"/>
</dbReference>
<keyword evidence="6" id="KW-0446">Lipid-binding</keyword>
<keyword evidence="4" id="KW-0272">Extracellular matrix</keyword>
<reference evidence="9" key="1">
    <citation type="thesis" date="2021" institute="BYU ScholarsArchive" country="Provo, UT, USA">
        <title>Applications of and Algorithms for Genome Assembly and Genomic Analyses with an Emphasis on Marine Teleosts.</title>
        <authorList>
            <person name="Pickett B.D."/>
        </authorList>
    </citation>
    <scope>NUCLEOTIDE SEQUENCE</scope>
    <source>
        <strain evidence="9">HI-2016</strain>
    </source>
</reference>
<dbReference type="SUPFAM" id="SSF58113">
    <property type="entry name" value="Apolipoprotein A-I"/>
    <property type="match status" value="2"/>
</dbReference>
<dbReference type="GO" id="GO:0042627">
    <property type="term" value="C:chylomicron"/>
    <property type="evidence" value="ECO:0007669"/>
    <property type="project" value="TreeGrafter"/>
</dbReference>
<dbReference type="OrthoDB" id="9048614at2759"/>
<evidence type="ECO:0000256" key="5">
    <source>
        <dbReference type="ARBA" id="ARBA00022737"/>
    </source>
</evidence>
<feature type="region of interest" description="Disordered" evidence="8">
    <location>
        <begin position="388"/>
        <end position="407"/>
    </location>
</feature>
<evidence type="ECO:0000256" key="8">
    <source>
        <dbReference type="SAM" id="MobiDB-lite"/>
    </source>
</evidence>
<evidence type="ECO:0000256" key="3">
    <source>
        <dbReference type="ARBA" id="ARBA00022525"/>
    </source>
</evidence>
<dbReference type="Gene3D" id="1.20.120.20">
    <property type="entry name" value="Apolipoprotein"/>
    <property type="match status" value="4"/>
</dbReference>
<dbReference type="GO" id="GO:0034362">
    <property type="term" value="C:low-density lipoprotein particle"/>
    <property type="evidence" value="ECO:0007669"/>
    <property type="project" value="TreeGrafter"/>
</dbReference>
<evidence type="ECO:0000256" key="7">
    <source>
        <dbReference type="SAM" id="Coils"/>
    </source>
</evidence>
<dbReference type="Proteomes" id="UP000824540">
    <property type="component" value="Unassembled WGS sequence"/>
</dbReference>
<name>A0A8T2PVQ7_9TELE</name>
<organism evidence="9 10">
    <name type="scientific">Albula glossodonta</name>
    <name type="common">roundjaw bonefish</name>
    <dbReference type="NCBI Taxonomy" id="121402"/>
    <lineage>
        <taxon>Eukaryota</taxon>
        <taxon>Metazoa</taxon>
        <taxon>Chordata</taxon>
        <taxon>Craniata</taxon>
        <taxon>Vertebrata</taxon>
        <taxon>Euteleostomi</taxon>
        <taxon>Actinopterygii</taxon>
        <taxon>Neopterygii</taxon>
        <taxon>Teleostei</taxon>
        <taxon>Albuliformes</taxon>
        <taxon>Albulidae</taxon>
        <taxon>Albula</taxon>
    </lineage>
</organism>
<feature type="coiled-coil region" evidence="7">
    <location>
        <begin position="312"/>
        <end position="361"/>
    </location>
</feature>
<dbReference type="GO" id="GO:0055090">
    <property type="term" value="P:acylglycerol homeostasis"/>
    <property type="evidence" value="ECO:0007669"/>
    <property type="project" value="TreeGrafter"/>
</dbReference>
<sequence length="579" mass="64880">MQLVTDTFWDYVAEATRIADDTLKIIRESELGQEVNTTITEGSAPSMEYKETLRKMTPLTDDLLNKISLEAERLKVRLEKDLSTVKAQLEPYAEELKSNVHQQVEQLRQEIVPILDSLDPDNVRVTLLQKSEELKQSMEESVKVMQSQLDPHTDQLVGKVGKNLEDFTKGCQAAPLEDDLRDKWEEGVDDFLEFVYGPKPTPAPGPDIGKELEKMMKDTMDDLNKFREDLESKLPPLAKDITDKMHEDMKLLFNKLGADMMDAKDRTTEYANELQALVQQNAEDVRYRMNLYFRKLKKRLTKDTEEINKKAATFFQELASRAEQKMDEVKDRLEPYVSDVRDRAEEKLDTINKLMKSQTEDIRDKMEKTAEDARSTLEEWFKPVTGVEGKAGGSSVNDPPLTQLSEEGNEKERVSECVVLFALFLLCPLASHVVSCCCIPAGSVPVCPPVSVLMSSCHFPNSKTCTSTFNSTLIAAAAGQGDGDTTSTGVMDKAEEVYSEITDQVFSLPITSATAISNEQKREQIKTVLEKVQQAGGAVKGFAANSYEEHLEPAVSWATEAAASAWDKVKTKLSDLFAD</sequence>
<feature type="compositionally biased region" description="Polar residues" evidence="8">
    <location>
        <begin position="394"/>
        <end position="406"/>
    </location>
</feature>
<dbReference type="InterPro" id="IPR000074">
    <property type="entry name" value="ApoA_E"/>
</dbReference>
<evidence type="ECO:0000313" key="10">
    <source>
        <dbReference type="Proteomes" id="UP000824540"/>
    </source>
</evidence>
<evidence type="ECO:0000256" key="4">
    <source>
        <dbReference type="ARBA" id="ARBA00022530"/>
    </source>
</evidence>
<keyword evidence="7" id="KW-0175">Coiled coil</keyword>
<protein>
    <submittedName>
        <fullName evidence="9">Uncharacterized protein</fullName>
    </submittedName>
</protein>